<protein>
    <recommendedName>
        <fullName evidence="3">Lipoprotein</fullName>
    </recommendedName>
</protein>
<evidence type="ECO:0008006" key="3">
    <source>
        <dbReference type="Google" id="ProtNLM"/>
    </source>
</evidence>
<reference evidence="1 2" key="1">
    <citation type="submission" date="2020-08" db="EMBL/GenBank/DDBJ databases">
        <title>Genomic Encyclopedia of Type Strains, Phase IV (KMG-IV): sequencing the most valuable type-strain genomes for metagenomic binning, comparative biology and taxonomic classification.</title>
        <authorList>
            <person name="Goeker M."/>
        </authorList>
    </citation>
    <scope>NUCLEOTIDE SEQUENCE [LARGE SCALE GENOMIC DNA]</scope>
    <source>
        <strain evidence="1 2">DSM 105074</strain>
    </source>
</reference>
<dbReference type="EMBL" id="JACHGF010000006">
    <property type="protein sequence ID" value="MBB5285563.1"/>
    <property type="molecule type" value="Genomic_DNA"/>
</dbReference>
<dbReference type="RefSeq" id="WP_184175861.1">
    <property type="nucleotide sequence ID" value="NZ_JACHGF010000006.1"/>
</dbReference>
<dbReference type="Proteomes" id="UP000557307">
    <property type="component" value="Unassembled WGS sequence"/>
</dbReference>
<name>A0A840TWC5_9BACT</name>
<gene>
    <name evidence="1" type="ORF">HNQ92_003723</name>
</gene>
<proteinExistence type="predicted"/>
<evidence type="ECO:0000313" key="1">
    <source>
        <dbReference type="EMBL" id="MBB5285563.1"/>
    </source>
</evidence>
<organism evidence="1 2">
    <name type="scientific">Rhabdobacter roseus</name>
    <dbReference type="NCBI Taxonomy" id="1655419"/>
    <lineage>
        <taxon>Bacteria</taxon>
        <taxon>Pseudomonadati</taxon>
        <taxon>Bacteroidota</taxon>
        <taxon>Cytophagia</taxon>
        <taxon>Cytophagales</taxon>
        <taxon>Cytophagaceae</taxon>
        <taxon>Rhabdobacter</taxon>
    </lineage>
</organism>
<accession>A0A840TWC5</accession>
<evidence type="ECO:0000313" key="2">
    <source>
        <dbReference type="Proteomes" id="UP000557307"/>
    </source>
</evidence>
<sequence length="251" mass="28415">MKNVRHLIACCLVGTVLGIVACKKKEVTVQEPVDQVEDPGSVGTLVDSTQVIALLTAKGRYWCLEKITRTVGDKTEDVSEDTTLFTRIQVWYAHANAYQFLDGSGGRTLFESPQESVIIKSSTYNYSDGVSGNRPYGTAELLIREGFIYFGPFHGKWNWDAEKQTVSVQLPTEPDLLWKAAKGYLDRDMLPKYKSLAEAQDAAKPERIRIVMEEKEEAQGKVTYAYTLRAAWIIRREASPRRELSKYIVFY</sequence>
<comment type="caution">
    <text evidence="1">The sequence shown here is derived from an EMBL/GenBank/DDBJ whole genome shotgun (WGS) entry which is preliminary data.</text>
</comment>
<dbReference type="AlphaFoldDB" id="A0A840TWC5"/>
<keyword evidence="2" id="KW-1185">Reference proteome</keyword>
<dbReference type="PROSITE" id="PS51257">
    <property type="entry name" value="PROKAR_LIPOPROTEIN"/>
    <property type="match status" value="1"/>
</dbReference>